<dbReference type="PANTHER" id="PTHR37066:SF1">
    <property type="entry name" value="LNS2_PITP DOMAIN-CONTAINING PROTEIN"/>
    <property type="match status" value="1"/>
</dbReference>
<feature type="domain" description="Helicase-associated" evidence="1">
    <location>
        <begin position="211"/>
        <end position="280"/>
    </location>
</feature>
<dbReference type="Pfam" id="PF03457">
    <property type="entry name" value="HA"/>
    <property type="match status" value="3"/>
</dbReference>
<dbReference type="AlphaFoldDB" id="A0A485LBK9"/>
<dbReference type="InterPro" id="IPR005114">
    <property type="entry name" value="Helicase_assoc"/>
</dbReference>
<evidence type="ECO:0000259" key="1">
    <source>
        <dbReference type="Pfam" id="PF03457"/>
    </source>
</evidence>
<name>A0A485LBK9_9STRA</name>
<protein>
    <submittedName>
        <fullName evidence="3">Aste57867_18347 protein</fullName>
    </submittedName>
</protein>
<reference evidence="3 4" key="1">
    <citation type="submission" date="2019-03" db="EMBL/GenBank/DDBJ databases">
        <authorList>
            <person name="Gaulin E."/>
            <person name="Dumas B."/>
        </authorList>
    </citation>
    <scope>NUCLEOTIDE SEQUENCE [LARGE SCALE GENOMIC DNA]</scope>
    <source>
        <strain evidence="3">CBS 568.67</strain>
    </source>
</reference>
<organism evidence="3 4">
    <name type="scientific">Aphanomyces stellatus</name>
    <dbReference type="NCBI Taxonomy" id="120398"/>
    <lineage>
        <taxon>Eukaryota</taxon>
        <taxon>Sar</taxon>
        <taxon>Stramenopiles</taxon>
        <taxon>Oomycota</taxon>
        <taxon>Saprolegniomycetes</taxon>
        <taxon>Saprolegniales</taxon>
        <taxon>Verrucalvaceae</taxon>
        <taxon>Aphanomyces</taxon>
    </lineage>
</organism>
<accession>A0A485LBK9</accession>
<evidence type="ECO:0000313" key="2">
    <source>
        <dbReference type="EMBL" id="KAF0690250.1"/>
    </source>
</evidence>
<evidence type="ECO:0000313" key="4">
    <source>
        <dbReference type="Proteomes" id="UP000332933"/>
    </source>
</evidence>
<gene>
    <name evidence="3" type="primary">Aste57867_18347</name>
    <name evidence="2" type="ORF">As57867_018285</name>
    <name evidence="3" type="ORF">ASTE57867_18347</name>
</gene>
<dbReference type="Proteomes" id="UP000332933">
    <property type="component" value="Unassembled WGS sequence"/>
</dbReference>
<dbReference type="PANTHER" id="PTHR37066">
    <property type="entry name" value="HELICASE-ASSOCIATED"/>
    <property type="match status" value="1"/>
</dbReference>
<dbReference type="EMBL" id="CAADRA010006406">
    <property type="protein sequence ID" value="VFT95083.1"/>
    <property type="molecule type" value="Genomic_DNA"/>
</dbReference>
<reference evidence="2" key="2">
    <citation type="submission" date="2019-06" db="EMBL/GenBank/DDBJ databases">
        <title>Genomics analysis of Aphanomyces spp. identifies a new class of oomycete effector associated with host adaptation.</title>
        <authorList>
            <person name="Gaulin E."/>
        </authorList>
    </citation>
    <scope>NUCLEOTIDE SEQUENCE</scope>
    <source>
        <strain evidence="2">CBS 578.67</strain>
    </source>
</reference>
<dbReference type="EMBL" id="VJMH01006385">
    <property type="protein sequence ID" value="KAF0690250.1"/>
    <property type="molecule type" value="Genomic_DNA"/>
</dbReference>
<proteinExistence type="predicted"/>
<sequence length="682" mass="76980">MHVPLRLLSTSVMMMRMAARGGWVLSGPVVLRRMFASSRGETVLPSSSSSFSLEEQQRILRVVQHLHDVQGSPRWTHLTPSFVVPDDHAAWPSDLHGTMINLTQLRKEKREQRLAPAIEAGLDAVGVEWSAHAQHWRETLLALETYESLHGDLLVPKDFIIPASSPSWPPQLWGKKLGHVVCALRTRKPPLETSKRTALDALGFVWGVRARQWDMQLLALQTFQAQHGHLRVPASFVVPDGDPTWPPSTWKKPLGSVVARLRQDRDSLDESKKAALDALGLAWKLRDRSAAVTLPMKFTKAKQLEIVEIARYVYTHQGHDRFTTLSPAEFKVPPSWPEQLQGGSFNVSNFRRAYKKSRLAKSTIAALDAIRFVWDAKEHESALNVEALALYKAMYGDMLVGQDFIVPHEAPWPIYLYGKKLGAAVSNLRKRASNLPAGRRQVLDDMGFVWGVQDAAFEFKVKALGVHQAIVGHVAIPPDFVVPANDPAWPADLWGKHLGHMVDLLRRARSTMPAARRAHLDALGFEWEPWASAWALKVRALETYKAHHGHLWVPKDFVVPAEDRDWPVDLWHKKLGQDVVLLRQAAASMPSERRATLTAMGFIWDALEATWQRKLQALALYHARVGDLHMKREFVIPAQDPAWPMELWGLRLGMVVHNLRHTTLSDERRGQLDAMGFPWRVA</sequence>
<evidence type="ECO:0000313" key="3">
    <source>
        <dbReference type="EMBL" id="VFT95083.1"/>
    </source>
</evidence>
<feature type="domain" description="Helicase-associated" evidence="1">
    <location>
        <begin position="608"/>
        <end position="677"/>
    </location>
</feature>
<dbReference type="OrthoDB" id="70932at2759"/>
<dbReference type="Gene3D" id="6.10.140.530">
    <property type="match status" value="1"/>
</dbReference>
<keyword evidence="4" id="KW-1185">Reference proteome</keyword>
<feature type="domain" description="Helicase-associated" evidence="1">
    <location>
        <begin position="531"/>
        <end position="602"/>
    </location>
</feature>